<dbReference type="PANTHER" id="PTHR43135:SF3">
    <property type="entry name" value="ALPHA-D-RIBOSE 1-METHYLPHOSPHONATE 5-TRIPHOSPHATE DIPHOSPHATASE"/>
    <property type="match status" value="1"/>
</dbReference>
<dbReference type="SUPFAM" id="SSF51556">
    <property type="entry name" value="Metallo-dependent hydrolases"/>
    <property type="match status" value="1"/>
</dbReference>
<dbReference type="EMBL" id="JACHXM010000002">
    <property type="protein sequence ID" value="MBB3139843.1"/>
    <property type="molecule type" value="Genomic_DNA"/>
</dbReference>
<feature type="domain" description="Amidohydrolase-related" evidence="1">
    <location>
        <begin position="54"/>
        <end position="400"/>
    </location>
</feature>
<dbReference type="InterPro" id="IPR006680">
    <property type="entry name" value="Amidohydro-rel"/>
</dbReference>
<gene>
    <name evidence="2" type="ORF">FHR96_000690</name>
</gene>
<evidence type="ECO:0000259" key="1">
    <source>
        <dbReference type="Pfam" id="PF01979"/>
    </source>
</evidence>
<dbReference type="Gene3D" id="2.30.40.10">
    <property type="entry name" value="Urease, subunit C, domain 1"/>
    <property type="match status" value="1"/>
</dbReference>
<evidence type="ECO:0000313" key="3">
    <source>
        <dbReference type="Proteomes" id="UP000525987"/>
    </source>
</evidence>
<dbReference type="CDD" id="cd01299">
    <property type="entry name" value="Met_dep_hydrolase_A"/>
    <property type="match status" value="1"/>
</dbReference>
<dbReference type="RefSeq" id="WP_183386260.1">
    <property type="nucleotide sequence ID" value="NZ_JACHXM010000002.1"/>
</dbReference>
<name>A0A7W5BXA0_9GAMM</name>
<keyword evidence="2" id="KW-0378">Hydrolase</keyword>
<dbReference type="Gene3D" id="3.20.20.140">
    <property type="entry name" value="Metal-dependent hydrolases"/>
    <property type="match status" value="1"/>
</dbReference>
<dbReference type="InterPro" id="IPR057744">
    <property type="entry name" value="OTAase-like"/>
</dbReference>
<sequence>MTTIRFINANVIDTRAGRVLPGREVRIQDGRIVAVSDAPLGGEDDRVIDVKGHYLMPGLVDAHVHVTAITPNFALLETLSPFYVGAKSSELLQAMLMRGFTTVRDAGGADYGLANAVDEDSLIGPRLLYCGNALSQTGGHGDMRGPGQQTFEGCFCCAGLGRVCDGVSEVRRAARDEIRKGATQIKIMASGGVSSPTDRIDSTQFSLEEIDAIVEEATAANIHTMAHAYTARAINRLIPRGVKTIEHGNLMDEESCRLFLEHDAYLTPTLATYDALAKEGVAAGMAEHLQRKVFDVLDAGGRALEMAQKHGVKMLYGSDLLGRMQRHQLNEFHLRKDVVPADDLIRAATCNAADAFGYVGDFGEVIPGARADLLVVRDNPLEDITALTDPETQLLTIMKGGKVYHEGGVALSAK</sequence>
<dbReference type="InterPro" id="IPR011059">
    <property type="entry name" value="Metal-dep_hydrolase_composite"/>
</dbReference>
<evidence type="ECO:0000313" key="2">
    <source>
        <dbReference type="EMBL" id="MBB3139843.1"/>
    </source>
</evidence>
<proteinExistence type="predicted"/>
<dbReference type="SUPFAM" id="SSF51338">
    <property type="entry name" value="Composite domain of metallo-dependent hydrolases"/>
    <property type="match status" value="1"/>
</dbReference>
<dbReference type="InterPro" id="IPR051781">
    <property type="entry name" value="Metallo-dep_Hydrolase"/>
</dbReference>
<dbReference type="Pfam" id="PF01979">
    <property type="entry name" value="Amidohydro_1"/>
    <property type="match status" value="1"/>
</dbReference>
<protein>
    <submittedName>
        <fullName evidence="2">Imidazolonepropionase-like amidohydrolase</fullName>
    </submittedName>
</protein>
<dbReference type="PANTHER" id="PTHR43135">
    <property type="entry name" value="ALPHA-D-RIBOSE 1-METHYLPHOSPHONATE 5-TRIPHOSPHATE DIPHOSPHATASE"/>
    <property type="match status" value="1"/>
</dbReference>
<dbReference type="AlphaFoldDB" id="A0A7W5BXA0"/>
<comment type="caution">
    <text evidence="2">The sequence shown here is derived from an EMBL/GenBank/DDBJ whole genome shotgun (WGS) entry which is preliminary data.</text>
</comment>
<accession>A0A7W5BXA0</accession>
<reference evidence="2 3" key="1">
    <citation type="submission" date="2020-08" db="EMBL/GenBank/DDBJ databases">
        <title>Genomic Encyclopedia of Type Strains, Phase III (KMG-III): the genomes of soil and plant-associated and newly described type strains.</title>
        <authorList>
            <person name="Whitman W."/>
        </authorList>
    </citation>
    <scope>NUCLEOTIDE SEQUENCE [LARGE SCALE GENOMIC DNA]</scope>
    <source>
        <strain evidence="2 3">CECT 5995</strain>
    </source>
</reference>
<dbReference type="Proteomes" id="UP000525987">
    <property type="component" value="Unassembled WGS sequence"/>
</dbReference>
<dbReference type="GO" id="GO:0016810">
    <property type="term" value="F:hydrolase activity, acting on carbon-nitrogen (but not peptide) bonds"/>
    <property type="evidence" value="ECO:0007669"/>
    <property type="project" value="InterPro"/>
</dbReference>
<keyword evidence="3" id="KW-1185">Reference proteome</keyword>
<dbReference type="InterPro" id="IPR032466">
    <property type="entry name" value="Metal_Hydrolase"/>
</dbReference>
<organism evidence="2 3">
    <name type="scientific">Halomonas organivorans</name>
    <dbReference type="NCBI Taxonomy" id="257772"/>
    <lineage>
        <taxon>Bacteria</taxon>
        <taxon>Pseudomonadati</taxon>
        <taxon>Pseudomonadota</taxon>
        <taxon>Gammaproteobacteria</taxon>
        <taxon>Oceanospirillales</taxon>
        <taxon>Halomonadaceae</taxon>
        <taxon>Halomonas</taxon>
    </lineage>
</organism>